<keyword evidence="2" id="KW-1185">Reference proteome</keyword>
<dbReference type="AlphaFoldDB" id="A0A4Y2GUS2"/>
<name>A0A4Y2GUS2_ARAVE</name>
<evidence type="ECO:0000313" key="1">
    <source>
        <dbReference type="EMBL" id="GBM56609.1"/>
    </source>
</evidence>
<protein>
    <submittedName>
        <fullName evidence="1">Uncharacterized protein</fullName>
    </submittedName>
</protein>
<sequence>MKVKYGANGEDQLRYSNLGSHSYQAVMDCFPIPKNSSTIFSLKKKRSTSGSDQSCTRILTWENNIERLISKFYPGLSAFLEDSHLRWKDGNDCWDSMWWGCERQYGTTLKPKKILLTVYLKFQLSGEARFDNFIFTIRTITPQLVPILYPLMRKEKTTLFG</sequence>
<comment type="caution">
    <text evidence="1">The sequence shown here is derived from an EMBL/GenBank/DDBJ whole genome shotgun (WGS) entry which is preliminary data.</text>
</comment>
<proteinExistence type="predicted"/>
<gene>
    <name evidence="1" type="ORF">AVEN_155953_1</name>
</gene>
<organism evidence="1 2">
    <name type="scientific">Araneus ventricosus</name>
    <name type="common">Orbweaver spider</name>
    <name type="synonym">Epeira ventricosa</name>
    <dbReference type="NCBI Taxonomy" id="182803"/>
    <lineage>
        <taxon>Eukaryota</taxon>
        <taxon>Metazoa</taxon>
        <taxon>Ecdysozoa</taxon>
        <taxon>Arthropoda</taxon>
        <taxon>Chelicerata</taxon>
        <taxon>Arachnida</taxon>
        <taxon>Araneae</taxon>
        <taxon>Araneomorphae</taxon>
        <taxon>Entelegynae</taxon>
        <taxon>Araneoidea</taxon>
        <taxon>Araneidae</taxon>
        <taxon>Araneus</taxon>
    </lineage>
</organism>
<evidence type="ECO:0000313" key="2">
    <source>
        <dbReference type="Proteomes" id="UP000499080"/>
    </source>
</evidence>
<dbReference type="EMBL" id="BGPR01001554">
    <property type="protein sequence ID" value="GBM56609.1"/>
    <property type="molecule type" value="Genomic_DNA"/>
</dbReference>
<accession>A0A4Y2GUS2</accession>
<dbReference type="Proteomes" id="UP000499080">
    <property type="component" value="Unassembled WGS sequence"/>
</dbReference>
<reference evidence="1 2" key="1">
    <citation type="journal article" date="2019" name="Sci. Rep.">
        <title>Orb-weaving spider Araneus ventricosus genome elucidates the spidroin gene catalogue.</title>
        <authorList>
            <person name="Kono N."/>
            <person name="Nakamura H."/>
            <person name="Ohtoshi R."/>
            <person name="Moran D.A.P."/>
            <person name="Shinohara A."/>
            <person name="Yoshida Y."/>
            <person name="Fujiwara M."/>
            <person name="Mori M."/>
            <person name="Tomita M."/>
            <person name="Arakawa K."/>
        </authorList>
    </citation>
    <scope>NUCLEOTIDE SEQUENCE [LARGE SCALE GENOMIC DNA]</scope>
</reference>